<evidence type="ECO:0000256" key="7">
    <source>
        <dbReference type="SAM" id="Phobius"/>
    </source>
</evidence>
<evidence type="ECO:0000259" key="8">
    <source>
        <dbReference type="PROSITE" id="PS50922"/>
    </source>
</evidence>
<organism evidence="9 10">
    <name type="scientific">Hyaloscypha variabilis (strain UAMH 11265 / GT02V1 / F)</name>
    <name type="common">Meliniomyces variabilis</name>
    <dbReference type="NCBI Taxonomy" id="1149755"/>
    <lineage>
        <taxon>Eukaryota</taxon>
        <taxon>Fungi</taxon>
        <taxon>Dikarya</taxon>
        <taxon>Ascomycota</taxon>
        <taxon>Pezizomycotina</taxon>
        <taxon>Leotiomycetes</taxon>
        <taxon>Helotiales</taxon>
        <taxon>Hyaloscyphaceae</taxon>
        <taxon>Hyaloscypha</taxon>
        <taxon>Hyaloscypha variabilis</taxon>
    </lineage>
</organism>
<comment type="subcellular location">
    <subcellularLocation>
        <location evidence="1">Membrane</location>
        <topology evidence="1">Multi-pass membrane protein</topology>
    </subcellularLocation>
</comment>
<protein>
    <submittedName>
        <fullName evidence="9">Longevity assurance proteins LAG1/LAC1</fullName>
    </submittedName>
</protein>
<dbReference type="STRING" id="1149755.A0A2J6QWS9"/>
<dbReference type="EMBL" id="KZ613965">
    <property type="protein sequence ID" value="PMD30712.1"/>
    <property type="molecule type" value="Genomic_DNA"/>
</dbReference>
<dbReference type="Proteomes" id="UP000235786">
    <property type="component" value="Unassembled WGS sequence"/>
</dbReference>
<accession>A0A2J6QWS9</accession>
<dbReference type="Pfam" id="PF03798">
    <property type="entry name" value="TRAM_LAG1_CLN8"/>
    <property type="match status" value="1"/>
</dbReference>
<keyword evidence="10" id="KW-1185">Reference proteome</keyword>
<evidence type="ECO:0000256" key="2">
    <source>
        <dbReference type="ARBA" id="ARBA00009808"/>
    </source>
</evidence>
<feature type="transmembrane region" description="Helical" evidence="7">
    <location>
        <begin position="61"/>
        <end position="88"/>
    </location>
</feature>
<dbReference type="PROSITE" id="PS50922">
    <property type="entry name" value="TLC"/>
    <property type="match status" value="1"/>
</dbReference>
<reference evidence="9 10" key="1">
    <citation type="submission" date="2016-04" db="EMBL/GenBank/DDBJ databases">
        <title>A degradative enzymes factory behind the ericoid mycorrhizal symbiosis.</title>
        <authorList>
            <consortium name="DOE Joint Genome Institute"/>
            <person name="Martino E."/>
            <person name="Morin E."/>
            <person name="Grelet G."/>
            <person name="Kuo A."/>
            <person name="Kohler A."/>
            <person name="Daghino S."/>
            <person name="Barry K."/>
            <person name="Choi C."/>
            <person name="Cichocki N."/>
            <person name="Clum A."/>
            <person name="Copeland A."/>
            <person name="Hainaut M."/>
            <person name="Haridas S."/>
            <person name="Labutti K."/>
            <person name="Lindquist E."/>
            <person name="Lipzen A."/>
            <person name="Khouja H.-R."/>
            <person name="Murat C."/>
            <person name="Ohm R."/>
            <person name="Olson A."/>
            <person name="Spatafora J."/>
            <person name="Veneault-Fourrey C."/>
            <person name="Henrissat B."/>
            <person name="Grigoriev I."/>
            <person name="Martin F."/>
            <person name="Perotto S."/>
        </authorList>
    </citation>
    <scope>NUCLEOTIDE SEQUENCE [LARGE SCALE GENOMIC DNA]</scope>
    <source>
        <strain evidence="9 10">F</strain>
    </source>
</reference>
<feature type="transmembrane region" description="Helical" evidence="7">
    <location>
        <begin position="123"/>
        <end position="143"/>
    </location>
</feature>
<evidence type="ECO:0000313" key="10">
    <source>
        <dbReference type="Proteomes" id="UP000235786"/>
    </source>
</evidence>
<dbReference type="OrthoDB" id="537032at2759"/>
<dbReference type="PANTHER" id="PTHR12560">
    <property type="entry name" value="LONGEVITY ASSURANCE FACTOR 1 LAG1"/>
    <property type="match status" value="1"/>
</dbReference>
<comment type="similarity">
    <text evidence="2">Belongs to the sphingosine N-acyltransferase family.</text>
</comment>
<keyword evidence="3 6" id="KW-0812">Transmembrane</keyword>
<dbReference type="InterPro" id="IPR006634">
    <property type="entry name" value="TLC-dom"/>
</dbReference>
<dbReference type="SMART" id="SM00724">
    <property type="entry name" value="TLC"/>
    <property type="match status" value="1"/>
</dbReference>
<name>A0A2J6QWS9_HYAVF</name>
<dbReference type="PANTHER" id="PTHR12560:SF0">
    <property type="entry name" value="LD18904P"/>
    <property type="match status" value="1"/>
</dbReference>
<feature type="domain" description="TLC" evidence="8">
    <location>
        <begin position="149"/>
        <end position="382"/>
    </location>
</feature>
<feature type="transmembrane region" description="Helical" evidence="7">
    <location>
        <begin position="268"/>
        <end position="289"/>
    </location>
</feature>
<evidence type="ECO:0000256" key="5">
    <source>
        <dbReference type="ARBA" id="ARBA00023136"/>
    </source>
</evidence>
<evidence type="ECO:0000256" key="4">
    <source>
        <dbReference type="ARBA" id="ARBA00022989"/>
    </source>
</evidence>
<evidence type="ECO:0000313" key="9">
    <source>
        <dbReference type="EMBL" id="PMD30712.1"/>
    </source>
</evidence>
<keyword evidence="4 7" id="KW-1133">Transmembrane helix</keyword>
<dbReference type="GO" id="GO:0016020">
    <property type="term" value="C:membrane"/>
    <property type="evidence" value="ECO:0007669"/>
    <property type="project" value="UniProtKB-SubCell"/>
</dbReference>
<feature type="transmembrane region" description="Helical" evidence="7">
    <location>
        <begin position="164"/>
        <end position="182"/>
    </location>
</feature>
<feature type="transmembrane region" description="Helical" evidence="7">
    <location>
        <begin position="220"/>
        <end position="239"/>
    </location>
</feature>
<dbReference type="GO" id="GO:0050291">
    <property type="term" value="F:sphingosine N-acyltransferase activity"/>
    <property type="evidence" value="ECO:0007669"/>
    <property type="project" value="InterPro"/>
</dbReference>
<sequence length="466" mass="53768">MSSAVAAIEDEKVSRPQEWIEHNDKAANGLAQKLNDNISQTYPARRVVIDRKAKRKDDGPLEILCAWVVEHQIGLAANLLMLLCLTHLCFPRARRHTRKFFELSYYNPDSGEYCAGWNDAWMVFYWIVVFTGLRAAVMDYLLTPFAKKAGAKGERDQTRFAEQAWLLVYYSVFWTLGINLWTNWPNREITGIRKWYILVQYAFWLQQIFVINIEKRRKDYWQMLSHHIVTTFLIFTSYGYHQTKVANLILCIMDVVDLIFPLAKCLKYLGFTTICDIIFGVFMVVWIAARHVTYMMICWSLYRDIPTTITYGCYSGRNGAIEGPFEAPDGFWHLLEPFRNPEGVVCWSDNIKWGFLSALLFLQCITLLWFYMIVGVAVKVLRGGQADDVRSDDEVEEEEEEHEVFEEELLPYEEEVGVESINLKGRVSNASKTRYKKSASSATGVSLPGHSDRKELLGRIGCDKGV</sequence>
<proteinExistence type="inferred from homology"/>
<evidence type="ECO:0000256" key="6">
    <source>
        <dbReference type="PROSITE-ProRule" id="PRU00205"/>
    </source>
</evidence>
<dbReference type="GO" id="GO:0046513">
    <property type="term" value="P:ceramide biosynthetic process"/>
    <property type="evidence" value="ECO:0007669"/>
    <property type="project" value="InterPro"/>
</dbReference>
<dbReference type="AlphaFoldDB" id="A0A2J6QWS9"/>
<gene>
    <name evidence="9" type="ORF">L207DRAFT_537570</name>
</gene>
<dbReference type="InterPro" id="IPR016439">
    <property type="entry name" value="Lag1/Lac1-like"/>
</dbReference>
<keyword evidence="5 6" id="KW-0472">Membrane</keyword>
<feature type="transmembrane region" description="Helical" evidence="7">
    <location>
        <begin position="194"/>
        <end position="213"/>
    </location>
</feature>
<evidence type="ECO:0000256" key="3">
    <source>
        <dbReference type="ARBA" id="ARBA00022692"/>
    </source>
</evidence>
<feature type="transmembrane region" description="Helical" evidence="7">
    <location>
        <begin position="358"/>
        <end position="381"/>
    </location>
</feature>
<evidence type="ECO:0000256" key="1">
    <source>
        <dbReference type="ARBA" id="ARBA00004141"/>
    </source>
</evidence>